<dbReference type="GO" id="GO:0005507">
    <property type="term" value="F:copper ion binding"/>
    <property type="evidence" value="ECO:0007669"/>
    <property type="project" value="InterPro"/>
</dbReference>
<feature type="domain" description="Plastocyanin-like" evidence="12">
    <location>
        <begin position="74"/>
        <end position="184"/>
    </location>
</feature>
<dbReference type="PROSITE" id="PS51318">
    <property type="entry name" value="TAT"/>
    <property type="match status" value="1"/>
</dbReference>
<accession>A0A4P9USI6</accession>
<dbReference type="RefSeq" id="WP_017841608.1">
    <property type="nucleotide sequence ID" value="NZ_CP035467.1"/>
</dbReference>
<keyword evidence="10" id="KW-0812">Transmembrane</keyword>
<evidence type="ECO:0000256" key="9">
    <source>
        <dbReference type="SAM" id="MobiDB-lite"/>
    </source>
</evidence>
<evidence type="ECO:0000256" key="3">
    <source>
        <dbReference type="ARBA" id="ARBA00023002"/>
    </source>
</evidence>
<comment type="catalytic activity">
    <reaction evidence="8">
        <text>4 Cu(+) + O2 + 4 H(+) = 4 Cu(2+) + 2 H2O</text>
        <dbReference type="Rhea" id="RHEA:30083"/>
        <dbReference type="ChEBI" id="CHEBI:15377"/>
        <dbReference type="ChEBI" id="CHEBI:15378"/>
        <dbReference type="ChEBI" id="CHEBI:15379"/>
        <dbReference type="ChEBI" id="CHEBI:29036"/>
        <dbReference type="ChEBI" id="CHEBI:49552"/>
        <dbReference type="EC" id="1.16.3.4"/>
    </reaction>
    <physiologicalReaction direction="left-to-right" evidence="8">
        <dbReference type="Rhea" id="RHEA:30084"/>
    </physiologicalReaction>
</comment>
<evidence type="ECO:0000256" key="7">
    <source>
        <dbReference type="ARBA" id="ARBA00043090"/>
    </source>
</evidence>
<sequence>MTKLINQQRRQFLQYSFFGVAAASLPGISAAAMKQIKSEPSPDFNPDVEIEFTSRNAFVPILSNGEKSKVQKYYGKLLKGPKDTLQDLGDNFLGPVMNLVKGQKVRVYYRNRLSEPSIIHWHGLHVPQASDGHPMYTIGPGEQYVYEFEVMNPAGTSFYHSHAHEVTGDQVYFGLAGLIKVTDDTEKALGLPSGEYDVPLVLQDRRFDAKNQLRYVHGMHDKMMGFLGDKIIVNGKEDAEFSVKARAYRFRALNGSNSRIYKLGWDDGTPLTAIGTDAHLLEKPETRPYIMLAPGERVDLWLDFSGREAGSKLVMYSLPYTGAMPPMYERMHGIQSDHGGMEENDAANETRGMGMMGGGMMSGGLAQGAKFAVATFNVTATAEDSPKLPAQLVAFERLTEQHVDNAAKPIPIGISEKPMRPQLNGKSFTMDHVFDFEKVKLGSIKKIKIFHDHGPGGGQHGDAKMEHDPKPKADSAMQMKHGTDKQEGESMQGGHGRGGMGKMGGMRHGGGMGMMGGMQHDGDAQQADHEGGMGMGRGMRGMQHGGDTDMQMGGGMEEGEGMGMMGGMNLSMAHPIHLHGQQYQILSRKIGPMGSKGYETVKDGFIDSGWKDTVLVMPGEEVEIAKPFQDFKGLFLYHCHNLEHENLGMMRQFLVE</sequence>
<evidence type="ECO:0000313" key="14">
    <source>
        <dbReference type="Proteomes" id="UP000305881"/>
    </source>
</evidence>
<feature type="compositionally biased region" description="Basic and acidic residues" evidence="9">
    <location>
        <begin position="461"/>
        <end position="473"/>
    </location>
</feature>
<keyword evidence="10" id="KW-1133">Transmembrane helix</keyword>
<dbReference type="GO" id="GO:0016491">
    <property type="term" value="F:oxidoreductase activity"/>
    <property type="evidence" value="ECO:0007669"/>
    <property type="project" value="UniProtKB-KW"/>
</dbReference>
<evidence type="ECO:0000256" key="5">
    <source>
        <dbReference type="ARBA" id="ARBA00041027"/>
    </source>
</evidence>
<dbReference type="Gene3D" id="2.60.40.420">
    <property type="entry name" value="Cupredoxins - blue copper proteins"/>
    <property type="match status" value="3"/>
</dbReference>
<evidence type="ECO:0000256" key="4">
    <source>
        <dbReference type="ARBA" id="ARBA00038978"/>
    </source>
</evidence>
<keyword evidence="3" id="KW-0560">Oxidoreductase</keyword>
<comment type="subunit">
    <text evidence="1">Monomer.</text>
</comment>
<keyword evidence="14" id="KW-1185">Reference proteome</keyword>
<proteinExistence type="predicted"/>
<dbReference type="PANTHER" id="PTHR48267:SF1">
    <property type="entry name" value="BILIRUBIN OXIDASE"/>
    <property type="match status" value="1"/>
</dbReference>
<dbReference type="InterPro" id="IPR002355">
    <property type="entry name" value="Cu_oxidase_Cu_BS"/>
</dbReference>
<evidence type="ECO:0000256" key="8">
    <source>
        <dbReference type="ARBA" id="ARBA00048092"/>
    </source>
</evidence>
<dbReference type="PANTHER" id="PTHR48267">
    <property type="entry name" value="CUPREDOXIN SUPERFAMILY PROTEIN"/>
    <property type="match status" value="1"/>
</dbReference>
<feature type="transmembrane region" description="Helical" evidence="10">
    <location>
        <begin position="12"/>
        <end position="33"/>
    </location>
</feature>
<dbReference type="OrthoDB" id="9757546at2"/>
<dbReference type="STRING" id="675511.GCA_000341735_03153"/>
<evidence type="ECO:0000256" key="2">
    <source>
        <dbReference type="ARBA" id="ARBA00022723"/>
    </source>
</evidence>
<feature type="domain" description="Plastocyanin-like" evidence="11">
    <location>
        <begin position="571"/>
        <end position="656"/>
    </location>
</feature>
<protein>
    <recommendedName>
        <fullName evidence="5">Multicopper oxidase CueO</fullName>
        <ecNumber evidence="4">1.16.3.4</ecNumber>
    </recommendedName>
    <alternativeName>
        <fullName evidence="6">Copper efflux oxidase</fullName>
    </alternativeName>
    <alternativeName>
        <fullName evidence="7">Cuprous oxidase</fullName>
    </alternativeName>
</protein>
<dbReference type="InterPro" id="IPR011707">
    <property type="entry name" value="Cu-oxidase-like_N"/>
</dbReference>
<dbReference type="CDD" id="cd13879">
    <property type="entry name" value="CuRO_2_McoP_like"/>
    <property type="match status" value="1"/>
</dbReference>
<name>A0A4P9USI6_METBY</name>
<dbReference type="InterPro" id="IPR011706">
    <property type="entry name" value="Cu-oxidase_C"/>
</dbReference>
<dbReference type="InterPro" id="IPR006311">
    <property type="entry name" value="TAT_signal"/>
</dbReference>
<evidence type="ECO:0000313" key="13">
    <source>
        <dbReference type="EMBL" id="QCW84502.1"/>
    </source>
</evidence>
<dbReference type="Pfam" id="PF07731">
    <property type="entry name" value="Cu-oxidase_2"/>
    <property type="match status" value="1"/>
</dbReference>
<evidence type="ECO:0000256" key="10">
    <source>
        <dbReference type="SAM" id="Phobius"/>
    </source>
</evidence>
<dbReference type="PROSITE" id="PS00080">
    <property type="entry name" value="MULTICOPPER_OXIDASE2"/>
    <property type="match status" value="1"/>
</dbReference>
<dbReference type="CDD" id="cd13852">
    <property type="entry name" value="CuRO_1_McoP_like"/>
    <property type="match status" value="1"/>
</dbReference>
<dbReference type="SUPFAM" id="SSF49503">
    <property type="entry name" value="Cupredoxins"/>
    <property type="match status" value="2"/>
</dbReference>
<dbReference type="AlphaFoldDB" id="A0A4P9USI6"/>
<dbReference type="Pfam" id="PF07732">
    <property type="entry name" value="Cu-oxidase_3"/>
    <property type="match status" value="1"/>
</dbReference>
<gene>
    <name evidence="13" type="ORF">EQU24_21375</name>
</gene>
<keyword evidence="2" id="KW-0479">Metal-binding</keyword>
<dbReference type="InterPro" id="IPR045087">
    <property type="entry name" value="Cu-oxidase_fam"/>
</dbReference>
<evidence type="ECO:0000259" key="12">
    <source>
        <dbReference type="Pfam" id="PF07732"/>
    </source>
</evidence>
<organism evidence="13 14">
    <name type="scientific">Methylotuvimicrobium buryatense</name>
    <name type="common">Methylomicrobium buryatense</name>
    <dbReference type="NCBI Taxonomy" id="95641"/>
    <lineage>
        <taxon>Bacteria</taxon>
        <taxon>Pseudomonadati</taxon>
        <taxon>Pseudomonadota</taxon>
        <taxon>Gammaproteobacteria</taxon>
        <taxon>Methylococcales</taxon>
        <taxon>Methylococcaceae</taxon>
        <taxon>Methylotuvimicrobium</taxon>
    </lineage>
</organism>
<reference evidence="14" key="1">
    <citation type="journal article" date="2019" name="J. Bacteriol.">
        <title>A Mutagenic Screen Identifies a TonB-Dependent Receptor Required for the Lanthanide Metal Switch in the Type I Methanotroph 'Methylotuvimicrobium buryatense' 5GB1C.</title>
        <authorList>
            <person name="Groom J.D."/>
            <person name="Ford S.M."/>
            <person name="Pesesky M.W."/>
            <person name="Lidstrom M.E."/>
        </authorList>
    </citation>
    <scope>NUCLEOTIDE SEQUENCE [LARGE SCALE GENOMIC DNA]</scope>
    <source>
        <strain evidence="14">5GB1C</strain>
    </source>
</reference>
<keyword evidence="10" id="KW-0472">Membrane</keyword>
<evidence type="ECO:0000256" key="6">
    <source>
        <dbReference type="ARBA" id="ARBA00042896"/>
    </source>
</evidence>
<dbReference type="EMBL" id="CP035467">
    <property type="protein sequence ID" value="QCW84502.1"/>
    <property type="molecule type" value="Genomic_DNA"/>
</dbReference>
<feature type="region of interest" description="Disordered" evidence="9">
    <location>
        <begin position="453"/>
        <end position="498"/>
    </location>
</feature>
<dbReference type="EC" id="1.16.3.4" evidence="4"/>
<dbReference type="KEGG" id="mbur:EQU24_21375"/>
<evidence type="ECO:0000259" key="11">
    <source>
        <dbReference type="Pfam" id="PF07731"/>
    </source>
</evidence>
<evidence type="ECO:0000256" key="1">
    <source>
        <dbReference type="ARBA" id="ARBA00011245"/>
    </source>
</evidence>
<dbReference type="Proteomes" id="UP000305881">
    <property type="component" value="Chromosome"/>
</dbReference>
<dbReference type="InterPro" id="IPR008972">
    <property type="entry name" value="Cupredoxin"/>
</dbReference>